<name>A0A517R1W7_9PLAN</name>
<dbReference type="InterPro" id="IPR039425">
    <property type="entry name" value="RNA_pol_sigma-70-like"/>
</dbReference>
<dbReference type="Pfam" id="PF04542">
    <property type="entry name" value="Sigma70_r2"/>
    <property type="match status" value="1"/>
</dbReference>
<keyword evidence="2" id="KW-0805">Transcription regulation</keyword>
<dbReference type="SUPFAM" id="SSF88946">
    <property type="entry name" value="Sigma2 domain of RNA polymerase sigma factors"/>
    <property type="match status" value="1"/>
</dbReference>
<dbReference type="PANTHER" id="PTHR43133:SF51">
    <property type="entry name" value="RNA POLYMERASE SIGMA FACTOR"/>
    <property type="match status" value="1"/>
</dbReference>
<dbReference type="Gene3D" id="1.10.10.10">
    <property type="entry name" value="Winged helix-like DNA-binding domain superfamily/Winged helix DNA-binding domain"/>
    <property type="match status" value="1"/>
</dbReference>
<sequence length="187" mass="21811">MQTPTPTPTLNRYRSYLRLLARHQLHRRLKTKLDESDIVQMTMLYAHENRDQFRGQSERELLAWLRRILTSTVIDQVRRFGHGKRDVELERSLQLELDRSTNRLTQWLAMERPSPSQLMIKDEQISELCVAIESLPEQQRSAIILQRLYGFSIDQIAEEMGKSESAVGGLLRRAMRGLRDQLGPPTS</sequence>
<reference evidence="7 8" key="1">
    <citation type="submission" date="2019-02" db="EMBL/GenBank/DDBJ databases">
        <title>Deep-cultivation of Planctomycetes and their phenomic and genomic characterization uncovers novel biology.</title>
        <authorList>
            <person name="Wiegand S."/>
            <person name="Jogler M."/>
            <person name="Boedeker C."/>
            <person name="Pinto D."/>
            <person name="Vollmers J."/>
            <person name="Rivas-Marin E."/>
            <person name="Kohn T."/>
            <person name="Peeters S.H."/>
            <person name="Heuer A."/>
            <person name="Rast P."/>
            <person name="Oberbeckmann S."/>
            <person name="Bunk B."/>
            <person name="Jeske O."/>
            <person name="Meyerdierks A."/>
            <person name="Storesund J.E."/>
            <person name="Kallscheuer N."/>
            <person name="Luecker S."/>
            <person name="Lage O.M."/>
            <person name="Pohl T."/>
            <person name="Merkel B.J."/>
            <person name="Hornburger P."/>
            <person name="Mueller R.-W."/>
            <person name="Bruemmer F."/>
            <person name="Labrenz M."/>
            <person name="Spormann A.M."/>
            <person name="Op den Camp H."/>
            <person name="Overmann J."/>
            <person name="Amann R."/>
            <person name="Jetten M.S.M."/>
            <person name="Mascher T."/>
            <person name="Medema M.H."/>
            <person name="Devos D.P."/>
            <person name="Kaster A.-K."/>
            <person name="Ovreas L."/>
            <person name="Rohde M."/>
            <person name="Galperin M.Y."/>
            <person name="Jogler C."/>
        </authorList>
    </citation>
    <scope>NUCLEOTIDE SEQUENCE [LARGE SCALE GENOMIC DNA]</scope>
    <source>
        <strain evidence="7 8">Pan189</strain>
    </source>
</reference>
<dbReference type="AlphaFoldDB" id="A0A517R1W7"/>
<dbReference type="PANTHER" id="PTHR43133">
    <property type="entry name" value="RNA POLYMERASE ECF-TYPE SIGMA FACTO"/>
    <property type="match status" value="1"/>
</dbReference>
<dbReference type="InterPro" id="IPR036388">
    <property type="entry name" value="WH-like_DNA-bd_sf"/>
</dbReference>
<keyword evidence="3" id="KW-0731">Sigma factor</keyword>
<accession>A0A517R1W7</accession>
<dbReference type="EMBL" id="CP036268">
    <property type="protein sequence ID" value="QDT37876.1"/>
    <property type="molecule type" value="Genomic_DNA"/>
</dbReference>
<dbReference type="InterPro" id="IPR013325">
    <property type="entry name" value="RNA_pol_sigma_r2"/>
</dbReference>
<proteinExistence type="inferred from homology"/>
<dbReference type="NCBIfam" id="TIGR02937">
    <property type="entry name" value="sigma70-ECF"/>
    <property type="match status" value="1"/>
</dbReference>
<dbReference type="OrthoDB" id="265297at2"/>
<dbReference type="KEGG" id="svp:Pan189_22590"/>
<evidence type="ECO:0000256" key="4">
    <source>
        <dbReference type="ARBA" id="ARBA00023163"/>
    </source>
</evidence>
<evidence type="ECO:0000313" key="7">
    <source>
        <dbReference type="EMBL" id="QDT37876.1"/>
    </source>
</evidence>
<keyword evidence="8" id="KW-1185">Reference proteome</keyword>
<dbReference type="RefSeq" id="WP_145363960.1">
    <property type="nucleotide sequence ID" value="NZ_CP036268.1"/>
</dbReference>
<feature type="domain" description="RNA polymerase sigma factor 70 region 4 type 2" evidence="6">
    <location>
        <begin position="131"/>
        <end position="176"/>
    </location>
</feature>
<dbReference type="GO" id="GO:0016987">
    <property type="term" value="F:sigma factor activity"/>
    <property type="evidence" value="ECO:0007669"/>
    <property type="project" value="UniProtKB-KW"/>
</dbReference>
<dbReference type="InterPro" id="IPR013249">
    <property type="entry name" value="RNA_pol_sigma70_r4_t2"/>
</dbReference>
<dbReference type="GO" id="GO:0003677">
    <property type="term" value="F:DNA binding"/>
    <property type="evidence" value="ECO:0007669"/>
    <property type="project" value="InterPro"/>
</dbReference>
<evidence type="ECO:0000256" key="1">
    <source>
        <dbReference type="ARBA" id="ARBA00010641"/>
    </source>
</evidence>
<keyword evidence="4" id="KW-0804">Transcription</keyword>
<evidence type="ECO:0000256" key="2">
    <source>
        <dbReference type="ARBA" id="ARBA00023015"/>
    </source>
</evidence>
<gene>
    <name evidence="7" type="primary">sigR_2</name>
    <name evidence="7" type="ORF">Pan189_22590</name>
</gene>
<protein>
    <submittedName>
        <fullName evidence="7">ECF RNA polymerase sigma factor SigR</fullName>
    </submittedName>
</protein>
<dbReference type="GO" id="GO:0006352">
    <property type="term" value="P:DNA-templated transcription initiation"/>
    <property type="evidence" value="ECO:0007669"/>
    <property type="project" value="InterPro"/>
</dbReference>
<comment type="similarity">
    <text evidence="1">Belongs to the sigma-70 factor family. ECF subfamily.</text>
</comment>
<evidence type="ECO:0000259" key="6">
    <source>
        <dbReference type="Pfam" id="PF08281"/>
    </source>
</evidence>
<feature type="domain" description="RNA polymerase sigma-70 region 2" evidence="5">
    <location>
        <begin position="13"/>
        <end position="79"/>
    </location>
</feature>
<organism evidence="7 8">
    <name type="scientific">Stratiformator vulcanicus</name>
    <dbReference type="NCBI Taxonomy" id="2527980"/>
    <lineage>
        <taxon>Bacteria</taxon>
        <taxon>Pseudomonadati</taxon>
        <taxon>Planctomycetota</taxon>
        <taxon>Planctomycetia</taxon>
        <taxon>Planctomycetales</taxon>
        <taxon>Planctomycetaceae</taxon>
        <taxon>Stratiformator</taxon>
    </lineage>
</organism>
<dbReference type="Gene3D" id="1.10.1740.10">
    <property type="match status" value="1"/>
</dbReference>
<evidence type="ECO:0000259" key="5">
    <source>
        <dbReference type="Pfam" id="PF04542"/>
    </source>
</evidence>
<dbReference type="InterPro" id="IPR007627">
    <property type="entry name" value="RNA_pol_sigma70_r2"/>
</dbReference>
<dbReference type="SUPFAM" id="SSF88659">
    <property type="entry name" value="Sigma3 and sigma4 domains of RNA polymerase sigma factors"/>
    <property type="match status" value="1"/>
</dbReference>
<dbReference type="Proteomes" id="UP000317318">
    <property type="component" value="Chromosome"/>
</dbReference>
<dbReference type="InterPro" id="IPR014284">
    <property type="entry name" value="RNA_pol_sigma-70_dom"/>
</dbReference>
<evidence type="ECO:0000256" key="3">
    <source>
        <dbReference type="ARBA" id="ARBA00023082"/>
    </source>
</evidence>
<dbReference type="Pfam" id="PF08281">
    <property type="entry name" value="Sigma70_r4_2"/>
    <property type="match status" value="1"/>
</dbReference>
<dbReference type="InterPro" id="IPR013324">
    <property type="entry name" value="RNA_pol_sigma_r3/r4-like"/>
</dbReference>
<evidence type="ECO:0000313" key="8">
    <source>
        <dbReference type="Proteomes" id="UP000317318"/>
    </source>
</evidence>